<gene>
    <name evidence="1" type="ORF">PSON_ATCC_30995.1.T2140014</name>
</gene>
<comment type="caution">
    <text evidence="1">The sequence shown here is derived from an EMBL/GenBank/DDBJ whole genome shotgun (WGS) entry which is preliminary data.</text>
</comment>
<dbReference type="Proteomes" id="UP000692954">
    <property type="component" value="Unassembled WGS sequence"/>
</dbReference>
<dbReference type="AlphaFoldDB" id="A0A8S1RQ16"/>
<evidence type="ECO:0000313" key="1">
    <source>
        <dbReference type="EMBL" id="CAD8129290.1"/>
    </source>
</evidence>
<organism evidence="1 2">
    <name type="scientific">Paramecium sonneborni</name>
    <dbReference type="NCBI Taxonomy" id="65129"/>
    <lineage>
        <taxon>Eukaryota</taxon>
        <taxon>Sar</taxon>
        <taxon>Alveolata</taxon>
        <taxon>Ciliophora</taxon>
        <taxon>Intramacronucleata</taxon>
        <taxon>Oligohymenophorea</taxon>
        <taxon>Peniculida</taxon>
        <taxon>Parameciidae</taxon>
        <taxon>Paramecium</taxon>
    </lineage>
</organism>
<sequence>MEQIVQESLKIQKLMQMEDVLQVMIVFVHNQHQVKIMYFLKFAVQKLNSLVQMYLIKHIQNFKIIVSNVQQMERDVYLQCLVHNIILNLNALQIKLVINDNNNIITTGICAWESSIIACRDQNCLDFIGNNHQSCDDQLLNCTSNGTTCIPIEKGTYHAIQTACIVAKRTDGPYYWEIDSKFIQTINMLRYQKCIYNQQLLIYFTILFF</sequence>
<keyword evidence="2" id="KW-1185">Reference proteome</keyword>
<dbReference type="EMBL" id="CAJJDN010000214">
    <property type="protein sequence ID" value="CAD8129290.1"/>
    <property type="molecule type" value="Genomic_DNA"/>
</dbReference>
<evidence type="ECO:0000313" key="2">
    <source>
        <dbReference type="Proteomes" id="UP000692954"/>
    </source>
</evidence>
<protein>
    <submittedName>
        <fullName evidence="1">Uncharacterized protein</fullName>
    </submittedName>
</protein>
<accession>A0A8S1RQ16</accession>
<reference evidence="1" key="1">
    <citation type="submission" date="2021-01" db="EMBL/GenBank/DDBJ databases">
        <authorList>
            <consortium name="Genoscope - CEA"/>
            <person name="William W."/>
        </authorList>
    </citation>
    <scope>NUCLEOTIDE SEQUENCE</scope>
</reference>
<name>A0A8S1RQ16_9CILI</name>
<proteinExistence type="predicted"/>